<evidence type="ECO:0000313" key="2">
    <source>
        <dbReference type="EMBL" id="PRY55280.1"/>
    </source>
</evidence>
<dbReference type="InterPro" id="IPR007921">
    <property type="entry name" value="CHAP_dom"/>
</dbReference>
<accession>A0A2T0UBG2</accession>
<organism evidence="2 3">
    <name type="scientific">Arcticibacter pallidicorallinus</name>
    <dbReference type="NCBI Taxonomy" id="1259464"/>
    <lineage>
        <taxon>Bacteria</taxon>
        <taxon>Pseudomonadati</taxon>
        <taxon>Bacteroidota</taxon>
        <taxon>Sphingobacteriia</taxon>
        <taxon>Sphingobacteriales</taxon>
        <taxon>Sphingobacteriaceae</taxon>
        <taxon>Arcticibacter</taxon>
    </lineage>
</organism>
<gene>
    <name evidence="2" type="ORF">B0I27_101249</name>
</gene>
<name>A0A2T0UBG2_9SPHI</name>
<feature type="domain" description="Peptidase C51" evidence="1">
    <location>
        <begin position="44"/>
        <end position="136"/>
    </location>
</feature>
<dbReference type="AlphaFoldDB" id="A0A2T0UBG2"/>
<proteinExistence type="predicted"/>
<comment type="caution">
    <text evidence="2">The sequence shown here is derived from an EMBL/GenBank/DDBJ whole genome shotgun (WGS) entry which is preliminary data.</text>
</comment>
<evidence type="ECO:0000313" key="3">
    <source>
        <dbReference type="Proteomes" id="UP000238034"/>
    </source>
</evidence>
<keyword evidence="3" id="KW-1185">Reference proteome</keyword>
<dbReference type="RefSeq" id="WP_245925395.1">
    <property type="nucleotide sequence ID" value="NZ_PVTH01000001.1"/>
</dbReference>
<protein>
    <submittedName>
        <fullName evidence="2">CHAP domain-containing protein</fullName>
    </submittedName>
</protein>
<dbReference type="Pfam" id="PF05257">
    <property type="entry name" value="CHAP"/>
    <property type="match status" value="1"/>
</dbReference>
<dbReference type="Proteomes" id="UP000238034">
    <property type="component" value="Unassembled WGS sequence"/>
</dbReference>
<dbReference type="EMBL" id="PVTH01000001">
    <property type="protein sequence ID" value="PRY55280.1"/>
    <property type="molecule type" value="Genomic_DNA"/>
</dbReference>
<evidence type="ECO:0000259" key="1">
    <source>
        <dbReference type="Pfam" id="PF05257"/>
    </source>
</evidence>
<reference evidence="2 3" key="1">
    <citation type="submission" date="2018-03" db="EMBL/GenBank/DDBJ databases">
        <title>Genomic Encyclopedia of Type Strains, Phase III (KMG-III): the genomes of soil and plant-associated and newly described type strains.</title>
        <authorList>
            <person name="Whitman W."/>
        </authorList>
    </citation>
    <scope>NUCLEOTIDE SEQUENCE [LARGE SCALE GENOMIC DNA]</scope>
    <source>
        <strain evidence="2 3">CGMCC 1.9313</strain>
    </source>
</reference>
<sequence>MKAGLMVLLSLWGIYTAEIGIREQSGKNDGERVEMYLAYVGLKKGNPWCAAFVCWSLGQAKIRNPRSGWSPDLFPAKKVCWQRSRILQMKPVDGGAARRPRKGDVFGIYFPDKKRIAHVGFVDSWDDKYVITVEGNTNEAGSREGDGVYRKRRLVGSIYQVARWEEAL</sequence>